<feature type="compositionally biased region" description="Low complexity" evidence="1">
    <location>
        <begin position="10"/>
        <end position="26"/>
    </location>
</feature>
<evidence type="ECO:0000256" key="1">
    <source>
        <dbReference type="SAM" id="MobiDB-lite"/>
    </source>
</evidence>
<feature type="compositionally biased region" description="Basic residues" evidence="1">
    <location>
        <begin position="311"/>
        <end position="343"/>
    </location>
</feature>
<name>A0A3M2LA48_9ACTN</name>
<evidence type="ECO:0000313" key="3">
    <source>
        <dbReference type="Proteomes" id="UP000282674"/>
    </source>
</evidence>
<feature type="region of interest" description="Disordered" evidence="1">
    <location>
        <begin position="1"/>
        <end position="38"/>
    </location>
</feature>
<comment type="caution">
    <text evidence="2">The sequence shown here is derived from an EMBL/GenBank/DDBJ whole genome shotgun (WGS) entry which is preliminary data.</text>
</comment>
<proteinExistence type="predicted"/>
<accession>A0A3M2LA48</accession>
<dbReference type="EMBL" id="RFFG01000172">
    <property type="protein sequence ID" value="RMI33916.1"/>
    <property type="molecule type" value="Genomic_DNA"/>
</dbReference>
<protein>
    <submittedName>
        <fullName evidence="2">DUF3027 domain-containing protein</fullName>
    </submittedName>
</protein>
<organism evidence="2 3">
    <name type="scientific">Actinomadura harenae</name>
    <dbReference type="NCBI Taxonomy" id="2483351"/>
    <lineage>
        <taxon>Bacteria</taxon>
        <taxon>Bacillati</taxon>
        <taxon>Actinomycetota</taxon>
        <taxon>Actinomycetes</taxon>
        <taxon>Streptosporangiales</taxon>
        <taxon>Thermomonosporaceae</taxon>
        <taxon>Actinomadura</taxon>
    </lineage>
</organism>
<sequence>MGENWRVSPTRQSSTARSTGSRSADGGAAGGTRRSRPPAIDAACAEAVDVARAAAEETAAPGRVGEHLGLRAEAERVVTHYFACLDPGYKGWRWAVTVARASRARLVTVDECVLLPGDDALLAPAWVPWLERLRPGDLGPGDLMPTAPGDPRLAAGFTDTEDEAERQVQWELGLGRVRVLSAEGRDEAAERWYDGTAGPRAPIAASAPAQCATCGFYVTLGGGLRQLFGACANGYAPDDGRVVSADHGCGAHSEAVNLPPVSEHGPPVLDELDVEIVSDGPEDDAEVVTVRAEVEVEADEPAVEKAPAKRAAAKRAPAKARATKTAKTTKRKAPSKGQSKARSKKDDAGAAEAGGDD</sequence>
<dbReference type="OrthoDB" id="3210158at2"/>
<dbReference type="Pfam" id="PF11228">
    <property type="entry name" value="DUF3027"/>
    <property type="match status" value="1"/>
</dbReference>
<dbReference type="AlphaFoldDB" id="A0A3M2LA48"/>
<keyword evidence="3" id="KW-1185">Reference proteome</keyword>
<gene>
    <name evidence="2" type="ORF">EBO15_41075</name>
</gene>
<dbReference type="Proteomes" id="UP000282674">
    <property type="component" value="Unassembled WGS sequence"/>
</dbReference>
<reference evidence="2 3" key="1">
    <citation type="submission" date="2018-10" db="EMBL/GenBank/DDBJ databases">
        <title>Isolation from soil.</title>
        <authorList>
            <person name="Hu J."/>
        </authorList>
    </citation>
    <scope>NUCLEOTIDE SEQUENCE [LARGE SCALE GENOMIC DNA]</scope>
    <source>
        <strain evidence="2 3">NEAU-Ht49</strain>
    </source>
</reference>
<evidence type="ECO:0000313" key="2">
    <source>
        <dbReference type="EMBL" id="RMI33916.1"/>
    </source>
</evidence>
<dbReference type="InterPro" id="IPR021391">
    <property type="entry name" value="DUF3027"/>
</dbReference>
<feature type="region of interest" description="Disordered" evidence="1">
    <location>
        <begin position="297"/>
        <end position="357"/>
    </location>
</feature>